<dbReference type="EC" id="3.2.1.14" evidence="2"/>
<dbReference type="InterPro" id="IPR050542">
    <property type="entry name" value="Glycosyl_Hydrlase18_Chitinase"/>
</dbReference>
<evidence type="ECO:0000256" key="4">
    <source>
        <dbReference type="ARBA" id="ARBA00022801"/>
    </source>
</evidence>
<feature type="chain" id="PRO_5011981227" description="chitinase" evidence="12">
    <location>
        <begin position="22"/>
        <end position="562"/>
    </location>
</feature>
<dbReference type="InterPro" id="IPR045321">
    <property type="entry name" value="Cts1-like"/>
</dbReference>
<evidence type="ECO:0000256" key="6">
    <source>
        <dbReference type="ARBA" id="ARBA00023277"/>
    </source>
</evidence>
<keyword evidence="8" id="KW-0624">Polysaccharide degradation</keyword>
<evidence type="ECO:0000256" key="2">
    <source>
        <dbReference type="ARBA" id="ARBA00012729"/>
    </source>
</evidence>
<gene>
    <name evidence="14" type="ORF">ZYGR_0AK06250</name>
</gene>
<feature type="region of interest" description="Disordered" evidence="11">
    <location>
        <begin position="306"/>
        <end position="486"/>
    </location>
</feature>
<dbReference type="Pfam" id="PF03427">
    <property type="entry name" value="CBM_19"/>
    <property type="match status" value="1"/>
</dbReference>
<evidence type="ECO:0000256" key="10">
    <source>
        <dbReference type="RuleBase" id="RU004453"/>
    </source>
</evidence>
<evidence type="ECO:0000256" key="9">
    <source>
        <dbReference type="RuleBase" id="RU000489"/>
    </source>
</evidence>
<proteinExistence type="inferred from homology"/>
<dbReference type="Proteomes" id="UP000187013">
    <property type="component" value="Unassembled WGS sequence"/>
</dbReference>
<keyword evidence="5" id="KW-0146">Chitin degradation</keyword>
<dbReference type="InterPro" id="IPR017853">
    <property type="entry name" value="GH"/>
</dbReference>
<evidence type="ECO:0000313" key="15">
    <source>
        <dbReference type="Proteomes" id="UP000187013"/>
    </source>
</evidence>
<dbReference type="PANTHER" id="PTHR45708:SF49">
    <property type="entry name" value="ENDOCHITINASE"/>
    <property type="match status" value="1"/>
</dbReference>
<evidence type="ECO:0000256" key="12">
    <source>
        <dbReference type="SAM" id="SignalP"/>
    </source>
</evidence>
<accession>A0A1Q3AF71</accession>
<dbReference type="SUPFAM" id="SSF51445">
    <property type="entry name" value="(Trans)glycosidases"/>
    <property type="match status" value="1"/>
</dbReference>
<keyword evidence="6" id="KW-0119">Carbohydrate metabolism</keyword>
<sequence>MIHSLIPTLSLLILLAIPSLAFDANSKQNVAVYWGQSSAGSQQSLGDYCKSSDADIFLLSFLSNFPDMNLDLSNACSGLSDCSSVGQDIQTCQQQGKIVLLSLGGASGQYGFSDDNEGEQFAQKLWDTFGGGSSDQRPFGDAVVDGFDFDIENNRPKGYAALATALRKKFQESNKQFYISAAPQCYYPDASVGDLLGNAQVDFAFIQFYNNYCSVDGQFNWDTWKNFAETSSPNKDIKLFLGLPGSSSAAGSGYVGDVSTLKSTISQISGDSNFGGVSLWDASQAFNNNVDGQTYISEIKNALGSGSDSGSDSSSSSATPSLSASSTAAPSSSSSWGSSSSAAPSSDSSWSSPSVAPTPSTTTGGFSSSAAPSFSASSTAAPSSSSSWGSPSSAVPSSGSSWNSPSTAPSSGSSWSSPSPVPSSSAPSTTVLSPSTSSDSWNSASFTPAPSSSTPQASSSASYVPSRSTTTLAPSSSSAPSGDDVHSQAVSLNQKYFSGYTNQGQCNSGEVACTQDGSFAICDNGSWVETPCASGTTCFAYEFNNSVLSGCYFQNLKSNFLS</sequence>
<dbReference type="PANTHER" id="PTHR45708">
    <property type="entry name" value="ENDOCHITINASE"/>
    <property type="match status" value="1"/>
</dbReference>
<comment type="catalytic activity">
    <reaction evidence="1">
        <text>Random endo-hydrolysis of N-acetyl-beta-D-glucosaminide (1-&gt;4)-beta-linkages in chitin and chitodextrins.</text>
        <dbReference type="EC" id="3.2.1.14"/>
    </reaction>
</comment>
<dbReference type="InterPro" id="IPR001579">
    <property type="entry name" value="Glyco_hydro_18_chit_AS"/>
</dbReference>
<evidence type="ECO:0000256" key="3">
    <source>
        <dbReference type="ARBA" id="ARBA00022669"/>
    </source>
</evidence>
<dbReference type="GO" id="GO:0000272">
    <property type="term" value="P:polysaccharide catabolic process"/>
    <property type="evidence" value="ECO:0007669"/>
    <property type="project" value="UniProtKB-KW"/>
</dbReference>
<dbReference type="InterPro" id="IPR005089">
    <property type="entry name" value="CBM19"/>
</dbReference>
<evidence type="ECO:0000256" key="1">
    <source>
        <dbReference type="ARBA" id="ARBA00000822"/>
    </source>
</evidence>
<evidence type="ECO:0000256" key="8">
    <source>
        <dbReference type="ARBA" id="ARBA00023326"/>
    </source>
</evidence>
<dbReference type="OrthoDB" id="6020543at2759"/>
<feature type="signal peptide" evidence="12">
    <location>
        <begin position="1"/>
        <end position="21"/>
    </location>
</feature>
<name>A0A1Q3AF71_ZYGRO</name>
<evidence type="ECO:0000256" key="11">
    <source>
        <dbReference type="SAM" id="MobiDB-lite"/>
    </source>
</evidence>
<feature type="compositionally biased region" description="Low complexity" evidence="11">
    <location>
        <begin position="306"/>
        <end position="481"/>
    </location>
</feature>
<keyword evidence="4 9" id="KW-0378">Hydrolase</keyword>
<reference evidence="14 15" key="1">
    <citation type="submission" date="2016-08" db="EMBL/GenBank/DDBJ databases">
        <title>Draft genome sequence of allopolyploid Zygosaccharomyces rouxii.</title>
        <authorList>
            <person name="Watanabe J."/>
            <person name="Uehara K."/>
            <person name="Mogi Y."/>
            <person name="Tsukioka Y."/>
        </authorList>
    </citation>
    <scope>NUCLEOTIDE SEQUENCE [LARGE SCALE GENOMIC DNA]</scope>
    <source>
        <strain evidence="14 15">NBRC 110957</strain>
    </source>
</reference>
<dbReference type="PROSITE" id="PS01095">
    <property type="entry name" value="GH18_1"/>
    <property type="match status" value="1"/>
</dbReference>
<keyword evidence="3" id="KW-0147">Chitin-binding</keyword>
<feature type="domain" description="GH18" evidence="13">
    <location>
        <begin position="28"/>
        <end position="306"/>
    </location>
</feature>
<dbReference type="AlphaFoldDB" id="A0A1Q3AF71"/>
<evidence type="ECO:0000256" key="7">
    <source>
        <dbReference type="ARBA" id="ARBA00023295"/>
    </source>
</evidence>
<comment type="similarity">
    <text evidence="10">Belongs to the glycosyl hydrolase 18 family.</text>
</comment>
<dbReference type="GO" id="GO:0005576">
    <property type="term" value="C:extracellular region"/>
    <property type="evidence" value="ECO:0007669"/>
    <property type="project" value="TreeGrafter"/>
</dbReference>
<keyword evidence="7 9" id="KW-0326">Glycosidase</keyword>
<evidence type="ECO:0000313" key="14">
    <source>
        <dbReference type="EMBL" id="GAV54123.1"/>
    </source>
</evidence>
<dbReference type="GO" id="GO:0006032">
    <property type="term" value="P:chitin catabolic process"/>
    <property type="evidence" value="ECO:0007669"/>
    <property type="project" value="UniProtKB-KW"/>
</dbReference>
<dbReference type="Pfam" id="PF00704">
    <property type="entry name" value="Glyco_hydro_18"/>
    <property type="match status" value="1"/>
</dbReference>
<dbReference type="Gene3D" id="3.20.20.80">
    <property type="entry name" value="Glycosidases"/>
    <property type="match status" value="1"/>
</dbReference>
<dbReference type="InterPro" id="IPR001223">
    <property type="entry name" value="Glyco_hydro18_cat"/>
</dbReference>
<comment type="caution">
    <text evidence="14">The sequence shown here is derived from an EMBL/GenBank/DDBJ whole genome shotgun (WGS) entry which is preliminary data.</text>
</comment>
<evidence type="ECO:0000256" key="5">
    <source>
        <dbReference type="ARBA" id="ARBA00023024"/>
    </source>
</evidence>
<dbReference type="GO" id="GO:0008061">
    <property type="term" value="F:chitin binding"/>
    <property type="evidence" value="ECO:0007669"/>
    <property type="project" value="UniProtKB-KW"/>
</dbReference>
<evidence type="ECO:0000259" key="13">
    <source>
        <dbReference type="PROSITE" id="PS51910"/>
    </source>
</evidence>
<dbReference type="EMBL" id="BDGX01000037">
    <property type="protein sequence ID" value="GAV54123.1"/>
    <property type="molecule type" value="Genomic_DNA"/>
</dbReference>
<dbReference type="GO" id="GO:0008843">
    <property type="term" value="F:endochitinase activity"/>
    <property type="evidence" value="ECO:0007669"/>
    <property type="project" value="UniProtKB-EC"/>
</dbReference>
<dbReference type="PROSITE" id="PS51910">
    <property type="entry name" value="GH18_2"/>
    <property type="match status" value="1"/>
</dbReference>
<organism evidence="14 15">
    <name type="scientific">Zygosaccharomyces rouxii</name>
    <dbReference type="NCBI Taxonomy" id="4956"/>
    <lineage>
        <taxon>Eukaryota</taxon>
        <taxon>Fungi</taxon>
        <taxon>Dikarya</taxon>
        <taxon>Ascomycota</taxon>
        <taxon>Saccharomycotina</taxon>
        <taxon>Saccharomycetes</taxon>
        <taxon>Saccharomycetales</taxon>
        <taxon>Saccharomycetaceae</taxon>
        <taxon>Zygosaccharomyces</taxon>
    </lineage>
</organism>
<dbReference type="CDD" id="cd02877">
    <property type="entry name" value="GH18_hevamine_XipI_class_III"/>
    <property type="match status" value="1"/>
</dbReference>
<protein>
    <recommendedName>
        <fullName evidence="2">chitinase</fullName>
        <ecNumber evidence="2">3.2.1.14</ecNumber>
    </recommendedName>
</protein>
<keyword evidence="12" id="KW-0732">Signal</keyword>